<name>A0AAN9EKL4_CROPI</name>
<keyword evidence="3" id="KW-1185">Reference proteome</keyword>
<protein>
    <submittedName>
        <fullName evidence="2">Uncharacterized protein</fullName>
    </submittedName>
</protein>
<feature type="compositionally biased region" description="Polar residues" evidence="1">
    <location>
        <begin position="71"/>
        <end position="88"/>
    </location>
</feature>
<comment type="caution">
    <text evidence="2">The sequence shown here is derived from an EMBL/GenBank/DDBJ whole genome shotgun (WGS) entry which is preliminary data.</text>
</comment>
<sequence length="139" mass="14819">MGKLSFSTFLHILNFTSSTSNASFTHIDLSSSLGDAKKESSDSTTQYGVTPVEETQREEFTTSRKSRDATAPQSSTDHAINMNENIHGTNGDLLTVPPSLDSTSEALIELSTSVTSPPSASSISEDEPLSSSAYDLLLL</sequence>
<evidence type="ECO:0000313" key="2">
    <source>
        <dbReference type="EMBL" id="KAK7258859.1"/>
    </source>
</evidence>
<organism evidence="2 3">
    <name type="scientific">Crotalaria pallida</name>
    <name type="common">Smooth rattlebox</name>
    <name type="synonym">Crotalaria striata</name>
    <dbReference type="NCBI Taxonomy" id="3830"/>
    <lineage>
        <taxon>Eukaryota</taxon>
        <taxon>Viridiplantae</taxon>
        <taxon>Streptophyta</taxon>
        <taxon>Embryophyta</taxon>
        <taxon>Tracheophyta</taxon>
        <taxon>Spermatophyta</taxon>
        <taxon>Magnoliopsida</taxon>
        <taxon>eudicotyledons</taxon>
        <taxon>Gunneridae</taxon>
        <taxon>Pentapetalae</taxon>
        <taxon>rosids</taxon>
        <taxon>fabids</taxon>
        <taxon>Fabales</taxon>
        <taxon>Fabaceae</taxon>
        <taxon>Papilionoideae</taxon>
        <taxon>50 kb inversion clade</taxon>
        <taxon>genistoids sensu lato</taxon>
        <taxon>core genistoids</taxon>
        <taxon>Crotalarieae</taxon>
        <taxon>Crotalaria</taxon>
    </lineage>
</organism>
<reference evidence="2 3" key="1">
    <citation type="submission" date="2024-01" db="EMBL/GenBank/DDBJ databases">
        <title>The genomes of 5 underutilized Papilionoideae crops provide insights into root nodulation and disease resistanc.</title>
        <authorList>
            <person name="Yuan L."/>
        </authorList>
    </citation>
    <scope>NUCLEOTIDE SEQUENCE [LARGE SCALE GENOMIC DNA]</scope>
    <source>
        <strain evidence="2">ZHUSHIDOU_FW_LH</strain>
        <tissue evidence="2">Leaf</tissue>
    </source>
</reference>
<feature type="compositionally biased region" description="Low complexity" evidence="1">
    <location>
        <begin position="111"/>
        <end position="131"/>
    </location>
</feature>
<feature type="compositionally biased region" description="Basic and acidic residues" evidence="1">
    <location>
        <begin position="54"/>
        <end position="68"/>
    </location>
</feature>
<proteinExistence type="predicted"/>
<dbReference type="Proteomes" id="UP001372338">
    <property type="component" value="Unassembled WGS sequence"/>
</dbReference>
<dbReference type="AlphaFoldDB" id="A0AAN9EKL4"/>
<gene>
    <name evidence="2" type="ORF">RIF29_24447</name>
</gene>
<feature type="region of interest" description="Disordered" evidence="1">
    <location>
        <begin position="31"/>
        <end position="131"/>
    </location>
</feature>
<evidence type="ECO:0000313" key="3">
    <source>
        <dbReference type="Proteomes" id="UP001372338"/>
    </source>
</evidence>
<dbReference type="EMBL" id="JAYWIO010000005">
    <property type="protein sequence ID" value="KAK7258859.1"/>
    <property type="molecule type" value="Genomic_DNA"/>
</dbReference>
<accession>A0AAN9EKL4</accession>
<evidence type="ECO:0000256" key="1">
    <source>
        <dbReference type="SAM" id="MobiDB-lite"/>
    </source>
</evidence>